<sequence length="50" mass="5510">MTTTMAYLVVAKQEDDVAVENETTARGGVTGVGRWQLNNMEKPRAVGEER</sequence>
<protein>
    <submittedName>
        <fullName evidence="1">Uncharacterized protein</fullName>
    </submittedName>
</protein>
<comment type="caution">
    <text evidence="1">The sequence shown here is derived from an EMBL/GenBank/DDBJ whole genome shotgun (WGS) entry which is preliminary data.</text>
</comment>
<name>A0AA88CSM0_FICCA</name>
<gene>
    <name evidence="1" type="ORF">TIFTF001_002665</name>
</gene>
<dbReference type="AlphaFoldDB" id="A0AA88CSM0"/>
<evidence type="ECO:0000313" key="1">
    <source>
        <dbReference type="EMBL" id="GMN30010.1"/>
    </source>
</evidence>
<reference evidence="1" key="1">
    <citation type="submission" date="2023-07" db="EMBL/GenBank/DDBJ databases">
        <title>draft genome sequence of fig (Ficus carica).</title>
        <authorList>
            <person name="Takahashi T."/>
            <person name="Nishimura K."/>
        </authorList>
    </citation>
    <scope>NUCLEOTIDE SEQUENCE</scope>
</reference>
<proteinExistence type="predicted"/>
<organism evidence="1 2">
    <name type="scientific">Ficus carica</name>
    <name type="common">Common fig</name>
    <dbReference type="NCBI Taxonomy" id="3494"/>
    <lineage>
        <taxon>Eukaryota</taxon>
        <taxon>Viridiplantae</taxon>
        <taxon>Streptophyta</taxon>
        <taxon>Embryophyta</taxon>
        <taxon>Tracheophyta</taxon>
        <taxon>Spermatophyta</taxon>
        <taxon>Magnoliopsida</taxon>
        <taxon>eudicotyledons</taxon>
        <taxon>Gunneridae</taxon>
        <taxon>Pentapetalae</taxon>
        <taxon>rosids</taxon>
        <taxon>fabids</taxon>
        <taxon>Rosales</taxon>
        <taxon>Moraceae</taxon>
        <taxon>Ficeae</taxon>
        <taxon>Ficus</taxon>
    </lineage>
</organism>
<dbReference type="Proteomes" id="UP001187192">
    <property type="component" value="Unassembled WGS sequence"/>
</dbReference>
<evidence type="ECO:0000313" key="2">
    <source>
        <dbReference type="Proteomes" id="UP001187192"/>
    </source>
</evidence>
<keyword evidence="2" id="KW-1185">Reference proteome</keyword>
<dbReference type="EMBL" id="BTGU01000002">
    <property type="protein sequence ID" value="GMN30010.1"/>
    <property type="molecule type" value="Genomic_DNA"/>
</dbReference>
<accession>A0AA88CSM0</accession>